<dbReference type="OrthoDB" id="9795618at2"/>
<dbReference type="InterPro" id="IPR037478">
    <property type="entry name" value="YwkD-like_dom"/>
</dbReference>
<evidence type="ECO:0000259" key="2">
    <source>
        <dbReference type="PROSITE" id="PS51819"/>
    </source>
</evidence>
<dbReference type="RefSeq" id="WP_114340839.1">
    <property type="nucleotide sequence ID" value="NZ_QFWQ01000003.1"/>
</dbReference>
<dbReference type="InterPro" id="IPR051332">
    <property type="entry name" value="Fosfomycin_Res_Enzymes"/>
</dbReference>
<dbReference type="EMBL" id="QFWQ01000003">
    <property type="protein sequence ID" value="RCS30759.1"/>
    <property type="molecule type" value="Genomic_DNA"/>
</dbReference>
<dbReference type="Gene3D" id="3.10.180.10">
    <property type="entry name" value="2,3-Dihydroxybiphenyl 1,2-Dioxygenase, domain 1"/>
    <property type="match status" value="1"/>
</dbReference>
<dbReference type="InterPro" id="IPR004360">
    <property type="entry name" value="Glyas_Fos-R_dOase_dom"/>
</dbReference>
<name>A0A368KFT0_9GAMM</name>
<proteinExistence type="predicted"/>
<dbReference type="AlphaFoldDB" id="A0A368KFT0"/>
<gene>
    <name evidence="3" type="ORF">DEO45_03035</name>
</gene>
<keyword evidence="4" id="KW-1185">Reference proteome</keyword>
<feature type="domain" description="VOC" evidence="2">
    <location>
        <begin position="8"/>
        <end position="131"/>
    </location>
</feature>
<dbReference type="InterPro" id="IPR037523">
    <property type="entry name" value="VOC_core"/>
</dbReference>
<keyword evidence="1" id="KW-0479">Metal-binding</keyword>
<reference evidence="3 4" key="1">
    <citation type="submission" date="2018-05" db="EMBL/GenBank/DDBJ databases">
        <title>Draft genome sequence of Rhodanobacter denitrificans Yn1 isolated from gold copper mine.</title>
        <authorList>
            <person name="Yang N."/>
            <person name="Mazhar H.S."/>
            <person name="Rensing C."/>
        </authorList>
    </citation>
    <scope>NUCLEOTIDE SEQUENCE [LARGE SCALE GENOMIC DNA]</scope>
    <source>
        <strain evidence="3 4">Yn1</strain>
    </source>
</reference>
<dbReference type="PANTHER" id="PTHR36113">
    <property type="entry name" value="LYASE, PUTATIVE-RELATED-RELATED"/>
    <property type="match status" value="1"/>
</dbReference>
<protein>
    <submittedName>
        <fullName evidence="3">VOC family protein</fullName>
    </submittedName>
</protein>
<dbReference type="PROSITE" id="PS51819">
    <property type="entry name" value="VOC"/>
    <property type="match status" value="1"/>
</dbReference>
<evidence type="ECO:0000313" key="4">
    <source>
        <dbReference type="Proteomes" id="UP000252387"/>
    </source>
</evidence>
<dbReference type="Pfam" id="PF00903">
    <property type="entry name" value="Glyoxalase"/>
    <property type="match status" value="1"/>
</dbReference>
<accession>A0A368KFT0</accession>
<comment type="caution">
    <text evidence="3">The sequence shown here is derived from an EMBL/GenBank/DDBJ whole genome shotgun (WGS) entry which is preliminary data.</text>
</comment>
<dbReference type="SUPFAM" id="SSF54593">
    <property type="entry name" value="Glyoxalase/Bleomycin resistance protein/Dihydroxybiphenyl dioxygenase"/>
    <property type="match status" value="1"/>
</dbReference>
<organism evidence="3 4">
    <name type="scientific">Rhodanobacter denitrificans</name>
    <dbReference type="NCBI Taxonomy" id="666685"/>
    <lineage>
        <taxon>Bacteria</taxon>
        <taxon>Pseudomonadati</taxon>
        <taxon>Pseudomonadota</taxon>
        <taxon>Gammaproteobacteria</taxon>
        <taxon>Lysobacterales</taxon>
        <taxon>Rhodanobacteraceae</taxon>
        <taxon>Rhodanobacter</taxon>
    </lineage>
</organism>
<dbReference type="GO" id="GO:0046872">
    <property type="term" value="F:metal ion binding"/>
    <property type="evidence" value="ECO:0007669"/>
    <property type="project" value="UniProtKB-KW"/>
</dbReference>
<evidence type="ECO:0000256" key="1">
    <source>
        <dbReference type="ARBA" id="ARBA00022723"/>
    </source>
</evidence>
<sequence length="131" mass="14563">MAEPLLRGIHHVALICSDYPRSKAFYSGVLGLRIVREVYREARDSWKCDLEVSPGVQLELFSFPGAPPRPSWPEAQGLRHLAFAVADVDAARAALTARGVACEPVRVDEHTSRRFVFFADPDGLPIELYEA</sequence>
<dbReference type="Proteomes" id="UP000252387">
    <property type="component" value="Unassembled WGS sequence"/>
</dbReference>
<dbReference type="PANTHER" id="PTHR36113:SF6">
    <property type="entry name" value="FOSFOMYCIN RESISTANCE PROTEIN FOSX"/>
    <property type="match status" value="1"/>
</dbReference>
<dbReference type="NCBIfam" id="NF008551">
    <property type="entry name" value="PRK11478.1"/>
    <property type="match status" value="1"/>
</dbReference>
<dbReference type="InterPro" id="IPR029068">
    <property type="entry name" value="Glyas_Bleomycin-R_OHBP_Dase"/>
</dbReference>
<evidence type="ECO:0000313" key="3">
    <source>
        <dbReference type="EMBL" id="RCS30759.1"/>
    </source>
</evidence>
<dbReference type="CDD" id="cd08352">
    <property type="entry name" value="VOC_Bs_YwkD_like"/>
    <property type="match status" value="1"/>
</dbReference>